<dbReference type="Pfam" id="PF04854">
    <property type="entry name" value="DUF624"/>
    <property type="match status" value="1"/>
</dbReference>
<protein>
    <recommendedName>
        <fullName evidence="5">DUF624 domain-containing protein</fullName>
    </recommendedName>
</protein>
<dbReference type="AlphaFoldDB" id="A0A841ANM8"/>
<evidence type="ECO:0000256" key="2">
    <source>
        <dbReference type="SAM" id="Phobius"/>
    </source>
</evidence>
<feature type="transmembrane region" description="Helical" evidence="2">
    <location>
        <begin position="133"/>
        <end position="156"/>
    </location>
</feature>
<dbReference type="RefSeq" id="WP_343062110.1">
    <property type="nucleotide sequence ID" value="NZ_JACHMJ010000001.1"/>
</dbReference>
<evidence type="ECO:0000256" key="1">
    <source>
        <dbReference type="SAM" id="MobiDB-lite"/>
    </source>
</evidence>
<comment type="caution">
    <text evidence="3">The sequence shown here is derived from an EMBL/GenBank/DDBJ whole genome shotgun (WGS) entry which is preliminary data.</text>
</comment>
<dbReference type="Proteomes" id="UP000536685">
    <property type="component" value="Unassembled WGS sequence"/>
</dbReference>
<feature type="transmembrane region" description="Helical" evidence="2">
    <location>
        <begin position="95"/>
        <end position="118"/>
    </location>
</feature>
<evidence type="ECO:0008006" key="5">
    <source>
        <dbReference type="Google" id="ProtNLM"/>
    </source>
</evidence>
<evidence type="ECO:0000313" key="4">
    <source>
        <dbReference type="Proteomes" id="UP000536685"/>
    </source>
</evidence>
<feature type="transmembrane region" description="Helical" evidence="2">
    <location>
        <begin position="201"/>
        <end position="219"/>
    </location>
</feature>
<keyword evidence="4" id="KW-1185">Reference proteome</keyword>
<keyword evidence="2" id="KW-0812">Transmembrane</keyword>
<name>A0A841ANM8_9MICO</name>
<dbReference type="EMBL" id="JACHMJ010000001">
    <property type="protein sequence ID" value="MBB5844797.1"/>
    <property type="molecule type" value="Genomic_DNA"/>
</dbReference>
<feature type="transmembrane region" description="Helical" evidence="2">
    <location>
        <begin position="49"/>
        <end position="74"/>
    </location>
</feature>
<feature type="transmembrane region" description="Helical" evidence="2">
    <location>
        <begin position="177"/>
        <end position="195"/>
    </location>
</feature>
<keyword evidence="2" id="KW-0472">Membrane</keyword>
<dbReference type="InterPro" id="IPR006938">
    <property type="entry name" value="DUF624"/>
</dbReference>
<reference evidence="3 4" key="1">
    <citation type="submission" date="2020-08" db="EMBL/GenBank/DDBJ databases">
        <title>Sequencing the genomes of 1000 actinobacteria strains.</title>
        <authorList>
            <person name="Klenk H.-P."/>
        </authorList>
    </citation>
    <scope>NUCLEOTIDE SEQUENCE [LARGE SCALE GENOMIC DNA]</scope>
    <source>
        <strain evidence="3 4">DSM 105784</strain>
    </source>
</reference>
<accession>A0A841ANM8</accession>
<feature type="region of interest" description="Disordered" evidence="1">
    <location>
        <begin position="1"/>
        <end position="30"/>
    </location>
</feature>
<proteinExistence type="predicted"/>
<sequence>MTLVTDKRGRRAASDARRAAASGSGPVREDVPPARFPGAKNWFGLLGEVLAVGMLVSLASLPLITLPAALAAGVGHMRRYLLAEETTFDSAWRQFKAAFLGGAVVAVASIVLVLVLLLDIDLANSGALPGGPVIAAVGWIGLAAVGLALFTSAGLWTADRGWRRSIALVPGVVRSDPAGAAYTVATGVFAVIVTWQLAPLIVPALGCVVLAIVAIPERARRGHGDTGQ</sequence>
<organism evidence="3 4">
    <name type="scientific">Conyzicola lurida</name>
    <dbReference type="NCBI Taxonomy" id="1172621"/>
    <lineage>
        <taxon>Bacteria</taxon>
        <taxon>Bacillati</taxon>
        <taxon>Actinomycetota</taxon>
        <taxon>Actinomycetes</taxon>
        <taxon>Micrococcales</taxon>
        <taxon>Microbacteriaceae</taxon>
        <taxon>Conyzicola</taxon>
    </lineage>
</organism>
<evidence type="ECO:0000313" key="3">
    <source>
        <dbReference type="EMBL" id="MBB5844797.1"/>
    </source>
</evidence>
<gene>
    <name evidence="3" type="ORF">HD599_003120</name>
</gene>
<keyword evidence="2" id="KW-1133">Transmembrane helix</keyword>